<dbReference type="AlphaFoldDB" id="A0A090QHY5"/>
<dbReference type="SUPFAM" id="SSF51658">
    <property type="entry name" value="Xylose isomerase-like"/>
    <property type="match status" value="1"/>
</dbReference>
<dbReference type="eggNOG" id="COG1082">
    <property type="taxonomic scope" value="Bacteria"/>
</dbReference>
<dbReference type="InterPro" id="IPR036237">
    <property type="entry name" value="Xyl_isomerase-like_sf"/>
</dbReference>
<dbReference type="GO" id="GO:0016853">
    <property type="term" value="F:isomerase activity"/>
    <property type="evidence" value="ECO:0007669"/>
    <property type="project" value="UniProtKB-KW"/>
</dbReference>
<protein>
    <submittedName>
        <fullName evidence="1">Inosose isomerase</fullName>
    </submittedName>
</protein>
<evidence type="ECO:0000313" key="2">
    <source>
        <dbReference type="Proteomes" id="UP000029227"/>
    </source>
</evidence>
<dbReference type="Gene3D" id="3.20.20.150">
    <property type="entry name" value="Divalent-metal-dependent TIM barrel enzymes"/>
    <property type="match status" value="1"/>
</dbReference>
<dbReference type="STRING" id="754436.JCM19237_5658"/>
<dbReference type="Proteomes" id="UP000029227">
    <property type="component" value="Unassembled WGS sequence"/>
</dbReference>
<reference evidence="1 2" key="1">
    <citation type="journal article" date="2014" name="Genome Announc.">
        <title>Draft Genome Sequences of Two Vibrionaceae Species, Vibrio ponticus C121 and Photobacterium aphoticum C119, Isolated as Coral Reef Microbiota.</title>
        <authorList>
            <person name="Al-saari N."/>
            <person name="Meirelles P.M."/>
            <person name="Mino S."/>
            <person name="Suda W."/>
            <person name="Oshima K."/>
            <person name="Hattori M."/>
            <person name="Ohkuma M."/>
            <person name="Thompson F.L."/>
            <person name="Gomez-Gil B."/>
            <person name="Sawabe T."/>
            <person name="Sawabe T."/>
        </authorList>
    </citation>
    <scope>NUCLEOTIDE SEQUENCE [LARGE SCALE GENOMIC DNA]</scope>
    <source>
        <strain evidence="1 2">JCM 19237</strain>
    </source>
</reference>
<evidence type="ECO:0000313" key="1">
    <source>
        <dbReference type="EMBL" id="GAL02765.1"/>
    </source>
</evidence>
<gene>
    <name evidence="1" type="ORF">JCM19237_5658</name>
</gene>
<comment type="caution">
    <text evidence="1">The sequence shown here is derived from an EMBL/GenBank/DDBJ whole genome shotgun (WGS) entry which is preliminary data.</text>
</comment>
<organism evidence="1 2">
    <name type="scientific">Photobacterium aphoticum</name>
    <dbReference type="NCBI Taxonomy" id="754436"/>
    <lineage>
        <taxon>Bacteria</taxon>
        <taxon>Pseudomonadati</taxon>
        <taxon>Pseudomonadota</taxon>
        <taxon>Gammaproteobacteria</taxon>
        <taxon>Vibrionales</taxon>
        <taxon>Vibrionaceae</taxon>
        <taxon>Photobacterium</taxon>
    </lineage>
</organism>
<sequence length="107" mass="11905">MRFALHGMCSLYSNILSDIRLAKETGYEGLEVHTDKLWRYLEAGYTAQMLNERLQAAGIVPSAIDIIGGVEATTKDDQKRVFEQTEILCRVAKEIGAPTIQLNAFEG</sequence>
<accession>A0A090QHY5</accession>
<keyword evidence="1" id="KW-0413">Isomerase</keyword>
<dbReference type="EMBL" id="BBMN01000001">
    <property type="protein sequence ID" value="GAL02765.1"/>
    <property type="molecule type" value="Genomic_DNA"/>
</dbReference>
<name>A0A090QHY5_9GAMM</name>
<proteinExistence type="predicted"/>